<reference evidence="1 2" key="1">
    <citation type="submission" date="2018-06" db="EMBL/GenBank/DDBJ databases">
        <authorList>
            <consortium name="Pathogen Informatics"/>
            <person name="Doyle S."/>
        </authorList>
    </citation>
    <scope>NUCLEOTIDE SEQUENCE [LARGE SCALE GENOMIC DNA]</scope>
    <source>
        <strain evidence="1 2">NCTC12224</strain>
    </source>
</reference>
<evidence type="ECO:0000313" key="1">
    <source>
        <dbReference type="EMBL" id="SUN58149.1"/>
    </source>
</evidence>
<gene>
    <name evidence="1" type="ORF">NCTC12224_00173</name>
</gene>
<proteinExistence type="predicted"/>
<sequence>MKPLKELQREYENARYMKLPDGELHTIVSVNKPKNSYQWFDEDFSEKGVELVPAQLIEEFQELRYPNIDMSMVRDRQLVEEALENIIICRVTNVIEAAPFDFVSDSKKMALEDLLVVEPISPDLQGAKIYVPHHKAGTFKTARLRLMVGQVVPVKIVELRERRYKDYHVYKSVKNSYVLEGDINIAQFLKNREFVKNIPKKWADFDETVLTEDYRSFTNKTYKGIISHYNSAGVYVVTNKCYTFFIRREDFGYATFSRIHKFVDTVDDTKPINFKFTGVVRHIDDPKEFGISNFNIGNTPLLKGEHISFETSPHEAIKQLIDSKNMVGRAFKGYIVQYDVVKGHLIELEEFPGVLVKLKHNRMINQNMMRTNEALSVVVKRARYTINDEGKIILTVNCTYNATLGKKQEMLADFFSSN</sequence>
<name>A0A380K025_9STRE</name>
<dbReference type="OrthoDB" id="10012936at2"/>
<dbReference type="EMBL" id="UHFN01000002">
    <property type="protein sequence ID" value="SUN58149.1"/>
    <property type="molecule type" value="Genomic_DNA"/>
</dbReference>
<protein>
    <submittedName>
        <fullName evidence="1">Uncharacterized protein</fullName>
    </submittedName>
</protein>
<organism evidence="1 2">
    <name type="scientific">Streptococcus hyointestinalis</name>
    <dbReference type="NCBI Taxonomy" id="1337"/>
    <lineage>
        <taxon>Bacteria</taxon>
        <taxon>Bacillati</taxon>
        <taxon>Bacillota</taxon>
        <taxon>Bacilli</taxon>
        <taxon>Lactobacillales</taxon>
        <taxon>Streptococcaceae</taxon>
        <taxon>Streptococcus</taxon>
    </lineage>
</organism>
<dbReference type="AlphaFoldDB" id="A0A380K025"/>
<dbReference type="Proteomes" id="UP000254924">
    <property type="component" value="Unassembled WGS sequence"/>
</dbReference>
<accession>A0A380K025</accession>
<evidence type="ECO:0000313" key="2">
    <source>
        <dbReference type="Proteomes" id="UP000254924"/>
    </source>
</evidence>
<keyword evidence="2" id="KW-1185">Reference proteome</keyword>